<dbReference type="PANTHER" id="PTHR35824">
    <property type="entry name" value="MEMBRANE-ANCHORED JUNCTION PROTEIN MAJIN"/>
    <property type="match status" value="1"/>
</dbReference>
<dbReference type="eggNOG" id="ENOG502S50S">
    <property type="taxonomic scope" value="Eukaryota"/>
</dbReference>
<proteinExistence type="predicted"/>
<dbReference type="Pfam" id="PF15077">
    <property type="entry name" value="MAJIN"/>
    <property type="match status" value="1"/>
</dbReference>
<feature type="region of interest" description="Disordered" evidence="1">
    <location>
        <begin position="166"/>
        <end position="254"/>
    </location>
</feature>
<sequence>MSKLETFKLPNQDTRLIKCNNTVYKFKLQYRDGSNRLPCDVATMQQEMENVVRCLLQMKEDLHPVRTDHFVIYPYKRSWGTAGKLKFYQGQTELQAYPYVLYVYVEPTCKVQAQAQKCSSDPTFPAVGDGDDDKNEEVHEGRETHRRHKPKLTQADIHEVLNTEFGHVFTPPPKKVKRKHIRQNNVKERHPTAQEPEAIGQNKERPVTPPEGIPPGPIPPAEEMPPGPSSVPTRSTSRKAYRLGRRHRSVDTPISGRPRRVLLHSRPDRHAIESFQLSEQQRLQQLACPTAPGVACPTAPGVACDTSPGGDLPEDTQPDQAQEKSVVGSFLRMLIHPARQLFSGQDTS</sequence>
<dbReference type="GO" id="GO:0003677">
    <property type="term" value="F:DNA binding"/>
    <property type="evidence" value="ECO:0007669"/>
    <property type="project" value="InterPro"/>
</dbReference>
<reference evidence="2" key="1">
    <citation type="journal article" date="2008" name="Nature">
        <title>The amphioxus genome and the evolution of the chordate karyotype.</title>
        <authorList>
            <consortium name="US DOE Joint Genome Institute (JGI-PGF)"/>
            <person name="Putnam N.H."/>
            <person name="Butts T."/>
            <person name="Ferrier D.E.K."/>
            <person name="Furlong R.F."/>
            <person name="Hellsten U."/>
            <person name="Kawashima T."/>
            <person name="Robinson-Rechavi M."/>
            <person name="Shoguchi E."/>
            <person name="Terry A."/>
            <person name="Yu J.-K."/>
            <person name="Benito-Gutierrez E.L."/>
            <person name="Dubchak I."/>
            <person name="Garcia-Fernandez J."/>
            <person name="Gibson-Brown J.J."/>
            <person name="Grigoriev I.V."/>
            <person name="Horton A.C."/>
            <person name="de Jong P.J."/>
            <person name="Jurka J."/>
            <person name="Kapitonov V.V."/>
            <person name="Kohara Y."/>
            <person name="Kuroki Y."/>
            <person name="Lindquist E."/>
            <person name="Lucas S."/>
            <person name="Osoegawa K."/>
            <person name="Pennacchio L.A."/>
            <person name="Salamov A.A."/>
            <person name="Satou Y."/>
            <person name="Sauka-Spengler T."/>
            <person name="Schmutz J."/>
            <person name="Shin-I T."/>
            <person name="Toyoda A."/>
            <person name="Bronner-Fraser M."/>
            <person name="Fujiyama A."/>
            <person name="Holland L.Z."/>
            <person name="Holland P.W.H."/>
            <person name="Satoh N."/>
            <person name="Rokhsar D.S."/>
        </authorList>
    </citation>
    <scope>NUCLEOTIDE SEQUENCE [LARGE SCALE GENOMIC DNA]</scope>
    <source>
        <strain evidence="2">S238N-H82</strain>
        <tissue evidence="2">Testes</tissue>
    </source>
</reference>
<dbReference type="InterPro" id="IPR027816">
    <property type="entry name" value="MAJIN"/>
</dbReference>
<dbReference type="PANTHER" id="PTHR35824:SF1">
    <property type="entry name" value="MEMBRANE-ANCHORED JUNCTION PROTEIN"/>
    <property type="match status" value="1"/>
</dbReference>
<protein>
    <submittedName>
        <fullName evidence="2">Uncharacterized protein</fullName>
    </submittedName>
</protein>
<organism>
    <name type="scientific">Branchiostoma floridae</name>
    <name type="common">Florida lancelet</name>
    <name type="synonym">Amphioxus</name>
    <dbReference type="NCBI Taxonomy" id="7739"/>
    <lineage>
        <taxon>Eukaryota</taxon>
        <taxon>Metazoa</taxon>
        <taxon>Chordata</taxon>
        <taxon>Cephalochordata</taxon>
        <taxon>Leptocardii</taxon>
        <taxon>Amphioxiformes</taxon>
        <taxon>Branchiostomatidae</taxon>
        <taxon>Branchiostoma</taxon>
    </lineage>
</organism>
<dbReference type="EMBL" id="GG666494">
    <property type="protein sequence ID" value="EEN62614.1"/>
    <property type="molecule type" value="Genomic_DNA"/>
</dbReference>
<gene>
    <name evidence="2" type="ORF">BRAFLDRAFT_120106</name>
</gene>
<feature type="region of interest" description="Disordered" evidence="1">
    <location>
        <begin position="120"/>
        <end position="149"/>
    </location>
</feature>
<dbReference type="AlphaFoldDB" id="C3YA66"/>
<accession>C3YA66</accession>
<name>C3YA66_BRAFL</name>
<feature type="compositionally biased region" description="Pro residues" evidence="1">
    <location>
        <begin position="207"/>
        <end position="229"/>
    </location>
</feature>
<dbReference type="STRING" id="7739.C3YA66"/>
<feature type="compositionally biased region" description="Basic residues" evidence="1">
    <location>
        <begin position="236"/>
        <end position="248"/>
    </location>
</feature>
<evidence type="ECO:0000256" key="1">
    <source>
        <dbReference type="SAM" id="MobiDB-lite"/>
    </source>
</evidence>
<dbReference type="InParanoid" id="C3YA66"/>
<evidence type="ECO:0000313" key="2">
    <source>
        <dbReference type="EMBL" id="EEN62614.1"/>
    </source>
</evidence>